<organism evidence="2 3">
    <name type="scientific">Citrus clementina</name>
    <name type="common">Clementine</name>
    <name type="synonym">Citrus deliciosa x Citrus sinensis</name>
    <dbReference type="NCBI Taxonomy" id="85681"/>
    <lineage>
        <taxon>Eukaryota</taxon>
        <taxon>Viridiplantae</taxon>
        <taxon>Streptophyta</taxon>
        <taxon>Embryophyta</taxon>
        <taxon>Tracheophyta</taxon>
        <taxon>Spermatophyta</taxon>
        <taxon>Magnoliopsida</taxon>
        <taxon>eudicotyledons</taxon>
        <taxon>Gunneridae</taxon>
        <taxon>Pentapetalae</taxon>
        <taxon>rosids</taxon>
        <taxon>malvids</taxon>
        <taxon>Sapindales</taxon>
        <taxon>Rutaceae</taxon>
        <taxon>Aurantioideae</taxon>
        <taxon>Citrus</taxon>
    </lineage>
</organism>
<feature type="non-terminal residue" evidence="2">
    <location>
        <position position="1"/>
    </location>
</feature>
<name>V4WAE2_CITCL</name>
<dbReference type="Proteomes" id="UP000030687">
    <property type="component" value="Unassembled WGS sequence"/>
</dbReference>
<evidence type="ECO:0000259" key="1">
    <source>
        <dbReference type="Pfam" id="PF20985"/>
    </source>
</evidence>
<evidence type="ECO:0000313" key="2">
    <source>
        <dbReference type="EMBL" id="ESR63279.1"/>
    </source>
</evidence>
<dbReference type="STRING" id="85681.V4WAE2"/>
<dbReference type="InParanoid" id="V4WAE2"/>
<keyword evidence="3" id="KW-1185">Reference proteome</keyword>
<evidence type="ECO:0000313" key="3">
    <source>
        <dbReference type="Proteomes" id="UP000030687"/>
    </source>
</evidence>
<proteinExistence type="predicted"/>
<accession>V4WAE2</accession>
<dbReference type="Gramene" id="ESR63279">
    <property type="protein sequence ID" value="ESR63279"/>
    <property type="gene ID" value="CICLE_v100139431mg"/>
</dbReference>
<dbReference type="Gene3D" id="1.10.132.130">
    <property type="match status" value="1"/>
</dbReference>
<gene>
    <name evidence="2" type="ORF">CICLE_v100139431mg</name>
</gene>
<dbReference type="KEGG" id="cic:CICLE_v100139431m"/>
<dbReference type="InterPro" id="IPR046427">
    <property type="entry name" value="Legumain_prodom_sf"/>
</dbReference>
<dbReference type="AlphaFoldDB" id="V4WAE2"/>
<dbReference type="Pfam" id="PF20985">
    <property type="entry name" value="Legum_prodom"/>
    <property type="match status" value="1"/>
</dbReference>
<protein>
    <recommendedName>
        <fullName evidence="1">Legumain prodomain domain-containing protein</fullName>
    </recommendedName>
</protein>
<sequence>VRIYGKICGSLSIYGKKYTRAMANMCNAGINEKQMTLASNQACLK</sequence>
<feature type="domain" description="Legumain prodomain" evidence="1">
    <location>
        <begin position="1"/>
        <end position="43"/>
    </location>
</feature>
<reference evidence="2 3" key="1">
    <citation type="submission" date="2013-10" db="EMBL/GenBank/DDBJ databases">
        <authorList>
            <consortium name="International Citrus Genome Consortium"/>
            <person name="Jenkins J."/>
            <person name="Schmutz J."/>
            <person name="Prochnik S."/>
            <person name="Rokhsar D."/>
            <person name="Gmitter F."/>
            <person name="Ollitrault P."/>
            <person name="Machado M."/>
            <person name="Talon M."/>
            <person name="Wincker P."/>
            <person name="Jaillon O."/>
            <person name="Morgante M."/>
        </authorList>
    </citation>
    <scope>NUCLEOTIDE SEQUENCE</scope>
    <source>
        <strain evidence="3">cv. Clemenules</strain>
    </source>
</reference>
<dbReference type="InterPro" id="IPR048501">
    <property type="entry name" value="Legum_prodom"/>
</dbReference>
<dbReference type="EMBL" id="KI535698">
    <property type="protein sequence ID" value="ESR63279.1"/>
    <property type="molecule type" value="Genomic_DNA"/>
</dbReference>